<feature type="transmembrane region" description="Helical" evidence="8">
    <location>
        <begin position="105"/>
        <end position="127"/>
    </location>
</feature>
<dbReference type="GO" id="GO:0009103">
    <property type="term" value="P:lipopolysaccharide biosynthetic process"/>
    <property type="evidence" value="ECO:0007669"/>
    <property type="project" value="UniProtKB-ARBA"/>
</dbReference>
<dbReference type="OrthoDB" id="7830024at2"/>
<keyword evidence="7 8" id="KW-0472">Membrane</keyword>
<dbReference type="GO" id="GO:0005886">
    <property type="term" value="C:plasma membrane"/>
    <property type="evidence" value="ECO:0007669"/>
    <property type="project" value="UniProtKB-SubCell"/>
</dbReference>
<feature type="transmembrane region" description="Helical" evidence="8">
    <location>
        <begin position="271"/>
        <end position="296"/>
    </location>
</feature>
<dbReference type="Pfam" id="PF13231">
    <property type="entry name" value="PMT_2"/>
    <property type="match status" value="1"/>
</dbReference>
<organism evidence="10 11">
    <name type="scientific">Tardiphaga robiniae</name>
    <dbReference type="NCBI Taxonomy" id="943830"/>
    <lineage>
        <taxon>Bacteria</taxon>
        <taxon>Pseudomonadati</taxon>
        <taxon>Pseudomonadota</taxon>
        <taxon>Alphaproteobacteria</taxon>
        <taxon>Hyphomicrobiales</taxon>
        <taxon>Nitrobacteraceae</taxon>
        <taxon>Tardiphaga</taxon>
    </lineage>
</organism>
<evidence type="ECO:0000256" key="7">
    <source>
        <dbReference type="ARBA" id="ARBA00023136"/>
    </source>
</evidence>
<dbReference type="RefSeq" id="WP_068733889.1">
    <property type="nucleotide sequence ID" value="NZ_LVYV01000013.1"/>
</dbReference>
<feature type="transmembrane region" description="Helical" evidence="8">
    <location>
        <begin position="226"/>
        <end position="245"/>
    </location>
</feature>
<evidence type="ECO:0000256" key="3">
    <source>
        <dbReference type="ARBA" id="ARBA00022676"/>
    </source>
</evidence>
<name>A0A163Z333_9BRAD</name>
<evidence type="ECO:0000259" key="9">
    <source>
        <dbReference type="Pfam" id="PF13231"/>
    </source>
</evidence>
<feature type="domain" description="Glycosyltransferase RgtA/B/C/D-like" evidence="9">
    <location>
        <begin position="84"/>
        <end position="244"/>
    </location>
</feature>
<dbReference type="InterPro" id="IPR038731">
    <property type="entry name" value="RgtA/B/C-like"/>
</dbReference>
<dbReference type="PANTHER" id="PTHR33908">
    <property type="entry name" value="MANNOSYLTRANSFERASE YKCB-RELATED"/>
    <property type="match status" value="1"/>
</dbReference>
<evidence type="ECO:0000313" key="11">
    <source>
        <dbReference type="Proteomes" id="UP000076574"/>
    </source>
</evidence>
<feature type="transmembrane region" description="Helical" evidence="8">
    <location>
        <begin position="357"/>
        <end position="376"/>
    </location>
</feature>
<evidence type="ECO:0000256" key="4">
    <source>
        <dbReference type="ARBA" id="ARBA00022679"/>
    </source>
</evidence>
<dbReference type="PANTHER" id="PTHR33908:SF9">
    <property type="entry name" value="BLL5595 PROTEIN"/>
    <property type="match status" value="1"/>
</dbReference>
<protein>
    <recommendedName>
        <fullName evidence="9">Glycosyltransferase RgtA/B/C/D-like domain-containing protein</fullName>
    </recommendedName>
</protein>
<evidence type="ECO:0000313" key="10">
    <source>
        <dbReference type="EMBL" id="KZD22867.1"/>
    </source>
</evidence>
<feature type="transmembrane region" description="Helical" evidence="8">
    <location>
        <begin position="35"/>
        <end position="54"/>
    </location>
</feature>
<keyword evidence="3" id="KW-0328">Glycosyltransferase</keyword>
<keyword evidence="4" id="KW-0808">Transferase</keyword>
<evidence type="ECO:0000256" key="6">
    <source>
        <dbReference type="ARBA" id="ARBA00022989"/>
    </source>
</evidence>
<gene>
    <name evidence="10" type="ORF">A4A58_27880</name>
</gene>
<keyword evidence="2" id="KW-1003">Cell membrane</keyword>
<dbReference type="AlphaFoldDB" id="A0A163Z333"/>
<evidence type="ECO:0000256" key="2">
    <source>
        <dbReference type="ARBA" id="ARBA00022475"/>
    </source>
</evidence>
<dbReference type="InterPro" id="IPR050297">
    <property type="entry name" value="LipidA_mod_glycosyltrf_83"/>
</dbReference>
<feature type="transmembrane region" description="Helical" evidence="8">
    <location>
        <begin position="330"/>
        <end position="350"/>
    </location>
</feature>
<comment type="caution">
    <text evidence="10">The sequence shown here is derived from an EMBL/GenBank/DDBJ whole genome shotgun (WGS) entry which is preliminary data.</text>
</comment>
<evidence type="ECO:0000256" key="8">
    <source>
        <dbReference type="SAM" id="Phobius"/>
    </source>
</evidence>
<feature type="transmembrane region" description="Helical" evidence="8">
    <location>
        <begin position="185"/>
        <end position="214"/>
    </location>
</feature>
<feature type="transmembrane region" description="Helical" evidence="8">
    <location>
        <begin position="134"/>
        <end position="153"/>
    </location>
</feature>
<evidence type="ECO:0000256" key="5">
    <source>
        <dbReference type="ARBA" id="ARBA00022692"/>
    </source>
</evidence>
<dbReference type="EMBL" id="LVYV01000013">
    <property type="protein sequence ID" value="KZD22867.1"/>
    <property type="molecule type" value="Genomic_DNA"/>
</dbReference>
<comment type="subcellular location">
    <subcellularLocation>
        <location evidence="1">Cell membrane</location>
        <topology evidence="1">Multi-pass membrane protein</topology>
    </subcellularLocation>
</comment>
<dbReference type="Proteomes" id="UP000076574">
    <property type="component" value="Unassembled WGS sequence"/>
</dbReference>
<reference evidence="10 11" key="1">
    <citation type="submission" date="2016-03" db="EMBL/GenBank/DDBJ databases">
        <title>Microsymbionts genomes from the relict species Vavilovia formosa (Stev.) Fed.</title>
        <authorList>
            <person name="Kopat V."/>
            <person name="Chirak E."/>
            <person name="Kimeklis A."/>
            <person name="Andronov E."/>
        </authorList>
    </citation>
    <scope>NUCLEOTIDE SEQUENCE [LARGE SCALE GENOMIC DNA]</scope>
    <source>
        <strain evidence="10 11">Vaf07</strain>
    </source>
</reference>
<keyword evidence="5 8" id="KW-0812">Transmembrane</keyword>
<feature type="transmembrane region" description="Helical" evidence="8">
    <location>
        <begin position="382"/>
        <end position="401"/>
    </location>
</feature>
<keyword evidence="11" id="KW-1185">Reference proteome</keyword>
<keyword evidence="6 8" id="KW-1133">Transmembrane helix</keyword>
<evidence type="ECO:0000256" key="1">
    <source>
        <dbReference type="ARBA" id="ARBA00004651"/>
    </source>
</evidence>
<dbReference type="GO" id="GO:0016763">
    <property type="term" value="F:pentosyltransferase activity"/>
    <property type="evidence" value="ECO:0007669"/>
    <property type="project" value="TreeGrafter"/>
</dbReference>
<accession>A0A163Z333</accession>
<feature type="transmembrane region" description="Helical" evidence="8">
    <location>
        <begin position="159"/>
        <end position="176"/>
    </location>
</feature>
<dbReference type="STRING" id="943830.A4A58_27880"/>
<proteinExistence type="predicted"/>
<sequence>MSTIASSAPAKRRGILSIGRRGAARLVAWACDPHLSTVLVVGFTIAHVVLWTAILTQVKAAQDIHFDVSEGYAWGQKFLWGYGKHPPLSGWISGVWFKFFPPVDWATYLLAMVVVGIGMILCWAIALRVVDRRRAFFVLLMVAIYPIFNFKGFKYNPDLLQLVTLPLVVLAYLHAFEKRSIRSGFLLGLAAALALMTKYWVVTMIGAIGLAALIHPQRMLFLRSPAPWIAIATMVAAMIPHLDWVRQVEYAPFRYAGDTYKISSRWESLQLAWGYVGHNVALLLLPLGLAAAVLAWGPRWWASVARDPRAFVKRPWSLTTNPGVRRDQALNIWLIQAIVAIGPPIGALLFDVYIKTDWGISLFFLVPLAVIAIPALKMPRVALVRLAAIWLVLSLVTLAAAPQIAIASLPRDANGNFAHISYSQLARELTEVWHKRFHTRWSEVVGFVDVAEQMTFYSPDHPLPLTPYEPWPSGVTSMEEAKRNGFIGICLVGDWKFDRCEAWMKDNLPNAERIVMSTRRFFKGNIGTTTRWNVYVMAPGAMK</sequence>